<accession>A0ABS4SEP7</accession>
<name>A0ABS4SEP7_9PROT</name>
<reference evidence="1 2" key="1">
    <citation type="submission" date="2021-03" db="EMBL/GenBank/DDBJ databases">
        <title>Genomic Encyclopedia of Type Strains, Phase III (KMG-III): the genomes of soil and plant-associated and newly described type strains.</title>
        <authorList>
            <person name="Whitman W."/>
        </authorList>
    </citation>
    <scope>NUCLEOTIDE SEQUENCE [LARGE SCALE GENOMIC DNA]</scope>
    <source>
        <strain evidence="1 2">IMMIB AFH-6</strain>
    </source>
</reference>
<comment type="caution">
    <text evidence="1">The sequence shown here is derived from an EMBL/GenBank/DDBJ whole genome shotgun (WGS) entry which is preliminary data.</text>
</comment>
<proteinExistence type="predicted"/>
<organism evidence="1 2">
    <name type="scientific">Azospirillum rugosum</name>
    <dbReference type="NCBI Taxonomy" id="416170"/>
    <lineage>
        <taxon>Bacteria</taxon>
        <taxon>Pseudomonadati</taxon>
        <taxon>Pseudomonadota</taxon>
        <taxon>Alphaproteobacteria</taxon>
        <taxon>Rhodospirillales</taxon>
        <taxon>Azospirillaceae</taxon>
        <taxon>Azospirillum</taxon>
    </lineage>
</organism>
<evidence type="ECO:0000313" key="1">
    <source>
        <dbReference type="EMBL" id="MBP2291041.1"/>
    </source>
</evidence>
<dbReference type="RefSeq" id="WP_209764273.1">
    <property type="nucleotide sequence ID" value="NZ_JAGINP010000002.1"/>
</dbReference>
<protein>
    <submittedName>
        <fullName evidence="1">Uncharacterized protein</fullName>
    </submittedName>
</protein>
<keyword evidence="2" id="KW-1185">Reference proteome</keyword>
<dbReference type="Proteomes" id="UP000781958">
    <property type="component" value="Unassembled WGS sequence"/>
</dbReference>
<gene>
    <name evidence="1" type="ORF">J2851_000783</name>
</gene>
<evidence type="ECO:0000313" key="2">
    <source>
        <dbReference type="Proteomes" id="UP000781958"/>
    </source>
</evidence>
<sequence length="270" mass="27318">MLFDRHMAATFRKLGRSAIYTPPAGAVVPCQVMPATKPLQFGELELPVGVGGFDLLRKEVTPAVGGVLNVGGVTYPVDVPVVPFPPDQDPDGLRWRLLCGWGLPAVYQITAGGSRPRGSEWVVAADAPAGADAVTISGTLASGQLRPGDAFTVPGHPAAYVAAGAVAAVGGRFPSVPVSPALSAPVAAGTPVLFAFAADCPVRAYPLAAAGTLAGSIVTSATTFLIIAGSLPAEPTPGNSLAVGGRVREVVGVFAHNLGTTPLAWEVQVK</sequence>
<dbReference type="EMBL" id="JAGINP010000002">
    <property type="protein sequence ID" value="MBP2291041.1"/>
    <property type="molecule type" value="Genomic_DNA"/>
</dbReference>